<sequence length="51" mass="5891">VTEMIQEPPNSTNNSELMLDTVLQLDQIEEQDTTWCFLETNTQVTNPHRGE</sequence>
<evidence type="ECO:0000313" key="1">
    <source>
        <dbReference type="EMBL" id="CAG8847181.1"/>
    </source>
</evidence>
<comment type="caution">
    <text evidence="1">The sequence shown here is derived from an EMBL/GenBank/DDBJ whole genome shotgun (WGS) entry which is preliminary data.</text>
</comment>
<accession>A0ABN7X3G1</accession>
<protein>
    <submittedName>
        <fullName evidence="1">27511_t:CDS:1</fullName>
    </submittedName>
</protein>
<proteinExistence type="predicted"/>
<gene>
    <name evidence="1" type="ORF">GMARGA_LOCUS38534</name>
</gene>
<dbReference type="Proteomes" id="UP000789901">
    <property type="component" value="Unassembled WGS sequence"/>
</dbReference>
<name>A0ABN7X3G1_GIGMA</name>
<reference evidence="1 2" key="1">
    <citation type="submission" date="2021-06" db="EMBL/GenBank/DDBJ databases">
        <authorList>
            <person name="Kallberg Y."/>
            <person name="Tangrot J."/>
            <person name="Rosling A."/>
        </authorList>
    </citation>
    <scope>NUCLEOTIDE SEQUENCE [LARGE SCALE GENOMIC DNA]</scope>
    <source>
        <strain evidence="1 2">120-4 pot B 10/14</strain>
    </source>
</reference>
<evidence type="ECO:0000313" key="2">
    <source>
        <dbReference type="Proteomes" id="UP000789901"/>
    </source>
</evidence>
<keyword evidence="2" id="KW-1185">Reference proteome</keyword>
<dbReference type="EMBL" id="CAJVQB010086571">
    <property type="protein sequence ID" value="CAG8847181.1"/>
    <property type="molecule type" value="Genomic_DNA"/>
</dbReference>
<organism evidence="1 2">
    <name type="scientific">Gigaspora margarita</name>
    <dbReference type="NCBI Taxonomy" id="4874"/>
    <lineage>
        <taxon>Eukaryota</taxon>
        <taxon>Fungi</taxon>
        <taxon>Fungi incertae sedis</taxon>
        <taxon>Mucoromycota</taxon>
        <taxon>Glomeromycotina</taxon>
        <taxon>Glomeromycetes</taxon>
        <taxon>Diversisporales</taxon>
        <taxon>Gigasporaceae</taxon>
        <taxon>Gigaspora</taxon>
    </lineage>
</organism>
<feature type="non-terminal residue" evidence="1">
    <location>
        <position position="1"/>
    </location>
</feature>